<keyword evidence="3" id="KW-0328">Glycosyltransferase</keyword>
<dbReference type="EMBL" id="LT629711">
    <property type="protein sequence ID" value="SDP44280.1"/>
    <property type="molecule type" value="Genomic_DNA"/>
</dbReference>
<dbReference type="OrthoDB" id="9777873at2"/>
<dbReference type="Proteomes" id="UP000199077">
    <property type="component" value="Chromosome I"/>
</dbReference>
<evidence type="ECO:0000259" key="10">
    <source>
        <dbReference type="Pfam" id="PF00535"/>
    </source>
</evidence>
<dbReference type="STRING" id="443156.SAMN04489867_2474"/>
<dbReference type="Pfam" id="PF00535">
    <property type="entry name" value="Glycos_transf_2"/>
    <property type="match status" value="1"/>
</dbReference>
<evidence type="ECO:0000256" key="8">
    <source>
        <dbReference type="ARBA" id="ARBA00038120"/>
    </source>
</evidence>
<feature type="domain" description="Glycosyltransferase 2-like" evidence="10">
    <location>
        <begin position="9"/>
        <end position="132"/>
    </location>
</feature>
<comment type="similarity">
    <text evidence="8">Belongs to the glycosyltransferase 2 family. CrtQ subfamily.</text>
</comment>
<evidence type="ECO:0000256" key="5">
    <source>
        <dbReference type="ARBA" id="ARBA00023136"/>
    </source>
</evidence>
<organism evidence="11 12">
    <name type="scientific">Pedococcus dokdonensis</name>
    <dbReference type="NCBI Taxonomy" id="443156"/>
    <lineage>
        <taxon>Bacteria</taxon>
        <taxon>Bacillati</taxon>
        <taxon>Actinomycetota</taxon>
        <taxon>Actinomycetes</taxon>
        <taxon>Micrococcales</taxon>
        <taxon>Intrasporangiaceae</taxon>
        <taxon>Pedococcus</taxon>
    </lineage>
</organism>
<dbReference type="InterPro" id="IPR001173">
    <property type="entry name" value="Glyco_trans_2-like"/>
</dbReference>
<dbReference type="SUPFAM" id="SSF53448">
    <property type="entry name" value="Nucleotide-diphospho-sugar transferases"/>
    <property type="match status" value="1"/>
</dbReference>
<proteinExistence type="inferred from homology"/>
<evidence type="ECO:0000256" key="4">
    <source>
        <dbReference type="ARBA" id="ARBA00022679"/>
    </source>
</evidence>
<comment type="pathway">
    <text evidence="7">Carotenoid biosynthesis; staphyloxanthin biosynthesis; staphyloxanthin from farnesyl diphosphate: step 4/5.</text>
</comment>
<dbReference type="GO" id="GO:0005886">
    <property type="term" value="C:plasma membrane"/>
    <property type="evidence" value="ECO:0007669"/>
    <property type="project" value="UniProtKB-SubCell"/>
</dbReference>
<name>A0A1H0SR93_9MICO</name>
<comment type="subcellular location">
    <subcellularLocation>
        <location evidence="1">Cell membrane</location>
    </subcellularLocation>
</comment>
<keyword evidence="12" id="KW-1185">Reference proteome</keyword>
<dbReference type="InterPro" id="IPR029044">
    <property type="entry name" value="Nucleotide-diphossugar_trans"/>
</dbReference>
<dbReference type="PANTHER" id="PTHR43646:SF2">
    <property type="entry name" value="GLYCOSYLTRANSFERASE 2-LIKE DOMAIN-CONTAINING PROTEIN"/>
    <property type="match status" value="1"/>
</dbReference>
<dbReference type="GO" id="GO:0016757">
    <property type="term" value="F:glycosyltransferase activity"/>
    <property type="evidence" value="ECO:0007669"/>
    <property type="project" value="UniProtKB-KW"/>
</dbReference>
<accession>A0A1H0SR93</accession>
<dbReference type="RefSeq" id="WP_157693028.1">
    <property type="nucleotide sequence ID" value="NZ_LT629711.1"/>
</dbReference>
<evidence type="ECO:0000256" key="1">
    <source>
        <dbReference type="ARBA" id="ARBA00004236"/>
    </source>
</evidence>
<keyword evidence="2" id="KW-1003">Cell membrane</keyword>
<dbReference type="Gene3D" id="3.90.550.10">
    <property type="entry name" value="Spore Coat Polysaccharide Biosynthesis Protein SpsA, Chain A"/>
    <property type="match status" value="1"/>
</dbReference>
<evidence type="ECO:0000256" key="2">
    <source>
        <dbReference type="ARBA" id="ARBA00022475"/>
    </source>
</evidence>
<evidence type="ECO:0000313" key="12">
    <source>
        <dbReference type="Proteomes" id="UP000199077"/>
    </source>
</evidence>
<evidence type="ECO:0000313" key="11">
    <source>
        <dbReference type="EMBL" id="SDP44280.1"/>
    </source>
</evidence>
<evidence type="ECO:0000256" key="3">
    <source>
        <dbReference type="ARBA" id="ARBA00022676"/>
    </source>
</evidence>
<protein>
    <recommendedName>
        <fullName evidence="9">4,4'-diaponeurosporenoate glycosyltransferase</fullName>
    </recommendedName>
</protein>
<sequence length="238" mass="24602">MSGVQVVHVVVPARNEAALIGRCLRSLGAAGTELLAGRPDLEVRVTVVLDGCVDDTAAVVAGVATVDAIHVSELTPGGARAAGVRRVRAMAADSGPARVWVACTDADSEVPPGWLVAQVDCADRGFACRVGSVQPELEPAEQALLRRWTALHSHPAGHDHVYGADLGFALDAYERVGGFKPLACGEDVDLVRRLRAAGAPVLATGEDPVRTSGRRTSRVRGGFADYLAGLSVDLAGAG</sequence>
<gene>
    <name evidence="11" type="ORF">SAMN04489867_2474</name>
</gene>
<keyword evidence="4 11" id="KW-0808">Transferase</keyword>
<comment type="function">
    <text evidence="6">Catalyzes the glycosylation of 4,4'-diaponeurosporenoate, i.e. the esterification of glucose at the C1'' position with the carboxyl group of 4,4'-diaponeurosporenic acid, to form glycosyl-4,4'-diaponeurosporenoate. This is a step in the biosynthesis of staphyloxanthin, an orange pigment present in most staphylococci strains.</text>
</comment>
<evidence type="ECO:0000256" key="9">
    <source>
        <dbReference type="ARBA" id="ARBA00040345"/>
    </source>
</evidence>
<evidence type="ECO:0000256" key="7">
    <source>
        <dbReference type="ARBA" id="ARBA00037904"/>
    </source>
</evidence>
<dbReference type="AlphaFoldDB" id="A0A1H0SR93"/>
<reference evidence="12" key="1">
    <citation type="submission" date="2016-10" db="EMBL/GenBank/DDBJ databases">
        <authorList>
            <person name="Varghese N."/>
            <person name="Submissions S."/>
        </authorList>
    </citation>
    <scope>NUCLEOTIDE SEQUENCE [LARGE SCALE GENOMIC DNA]</scope>
    <source>
        <strain evidence="12">DSM 22329</strain>
    </source>
</reference>
<keyword evidence="5" id="KW-0472">Membrane</keyword>
<dbReference type="PANTHER" id="PTHR43646">
    <property type="entry name" value="GLYCOSYLTRANSFERASE"/>
    <property type="match status" value="1"/>
</dbReference>
<evidence type="ECO:0000256" key="6">
    <source>
        <dbReference type="ARBA" id="ARBA00037281"/>
    </source>
</evidence>